<dbReference type="AlphaFoldDB" id="A0A1D6MP13"/>
<dbReference type="PANTHER" id="PTHR33075">
    <property type="entry name" value="OS02G0499800 PROTEIN"/>
    <property type="match status" value="1"/>
</dbReference>
<accession>A0A1D6MP13</accession>
<proteinExistence type="predicted"/>
<evidence type="ECO:0000313" key="2">
    <source>
        <dbReference type="EMBL" id="ONM30809.1"/>
    </source>
</evidence>
<dbReference type="IntAct" id="A0A1D6MP13">
    <property type="interactions" value="43"/>
</dbReference>
<feature type="compositionally biased region" description="Acidic residues" evidence="1">
    <location>
        <begin position="513"/>
        <end position="524"/>
    </location>
</feature>
<feature type="compositionally biased region" description="Acidic residues" evidence="1">
    <location>
        <begin position="494"/>
        <end position="505"/>
    </location>
</feature>
<organism evidence="2">
    <name type="scientific">Zea mays</name>
    <name type="common">Maize</name>
    <dbReference type="NCBI Taxonomy" id="4577"/>
    <lineage>
        <taxon>Eukaryota</taxon>
        <taxon>Viridiplantae</taxon>
        <taxon>Streptophyta</taxon>
        <taxon>Embryophyta</taxon>
        <taxon>Tracheophyta</taxon>
        <taxon>Spermatophyta</taxon>
        <taxon>Magnoliopsida</taxon>
        <taxon>Liliopsida</taxon>
        <taxon>Poales</taxon>
        <taxon>Poaceae</taxon>
        <taxon>PACMAD clade</taxon>
        <taxon>Panicoideae</taxon>
        <taxon>Andropogonodae</taxon>
        <taxon>Andropogoneae</taxon>
        <taxon>Tripsacinae</taxon>
        <taxon>Zea</taxon>
    </lineage>
</organism>
<dbReference type="InParanoid" id="A0A1D6MP13"/>
<protein>
    <submittedName>
        <fullName evidence="2">Uncharacterized protein</fullName>
    </submittedName>
</protein>
<feature type="region of interest" description="Disordered" evidence="1">
    <location>
        <begin position="379"/>
        <end position="415"/>
    </location>
</feature>
<feature type="region of interest" description="Disordered" evidence="1">
    <location>
        <begin position="466"/>
        <end position="524"/>
    </location>
</feature>
<dbReference type="EMBL" id="CM007649">
    <property type="protein sequence ID" value="ONM30809.1"/>
    <property type="molecule type" value="Genomic_DNA"/>
</dbReference>
<evidence type="ECO:0000256" key="1">
    <source>
        <dbReference type="SAM" id="MobiDB-lite"/>
    </source>
</evidence>
<dbReference type="PANTHER" id="PTHR33075:SF9">
    <property type="entry name" value="DUF4283 DOMAIN-CONTAINING PROTEIN"/>
    <property type="match status" value="1"/>
</dbReference>
<dbReference type="ExpressionAtlas" id="A0A1D6MP13">
    <property type="expression patterns" value="baseline"/>
</dbReference>
<sequence length="524" mass="57829">MSRNPALTGANLVPLGHRQRSIRTPDGLMQMQQRSVFDRISFSRRSVRNHVAVDRPHFQNYSNRRIGRMVRSGFRSSLETPHVPPWAPRMLVWRPKKILEQCPENFGQDSAPGINGSSVPAASGDRFFRDLSLSGNNSQIFGLSGQKCNRPVVSFPDKFAKASWGFPPRLWFRPPLLSLTGGPPHPPTFNNFGEFSQAAHPPVPDVVPNNVNATNNEEEQFSYQLSGLEDLPSDDSVGYFNDIIIPQGVQLHQEEAPAPAEAVLALPAFPPANINLEGNNVEGQDDMQIEDNINVGLMLHLDQTVPDPALEDFLARKRSSSWAGLFPDNGDSVSIPKIWAAFFMGLLMRPDSFDWARKFLLSGAISAFVAPSMDIISFRIPHPPSQDSPDKPQLPPQSEATPRKRQPISVDTTVRRSARLRAKAKGFKNCTGIGKKNCSCCTQCTPPSMHLDVIKKLGAEFCKMSPSKLNPEDLNRSKATGTAIQRPAASSDSKDEESDFSDEQVGDPHFNDDNDDEDNTSVGL</sequence>
<name>A0A1D6MP13_MAIZE</name>
<gene>
    <name evidence="2" type="ORF">ZEAMMB73_Zm00001d040195</name>
</gene>
<reference evidence="2" key="1">
    <citation type="submission" date="2015-12" db="EMBL/GenBank/DDBJ databases">
        <title>Update maize B73 reference genome by single molecule sequencing technologies.</title>
        <authorList>
            <consortium name="Maize Genome Sequencing Project"/>
            <person name="Ware D."/>
        </authorList>
    </citation>
    <scope>NUCLEOTIDE SEQUENCE [LARGE SCALE GENOMIC DNA]</scope>
    <source>
        <tissue evidence="2">Seedling</tissue>
    </source>
</reference>